<evidence type="ECO:0000256" key="2">
    <source>
        <dbReference type="ARBA" id="ARBA00022448"/>
    </source>
</evidence>
<evidence type="ECO:0000256" key="9">
    <source>
        <dbReference type="ARBA" id="ARBA00023136"/>
    </source>
</evidence>
<dbReference type="GO" id="GO:0005886">
    <property type="term" value="C:plasma membrane"/>
    <property type="evidence" value="ECO:0007669"/>
    <property type="project" value="UniProtKB-SubCell"/>
</dbReference>
<keyword evidence="4 12" id="KW-0812">Transmembrane</keyword>
<evidence type="ECO:0000256" key="8">
    <source>
        <dbReference type="ARBA" id="ARBA00023032"/>
    </source>
</evidence>
<feature type="domain" description="RCK C-terminal" evidence="13">
    <location>
        <begin position="214"/>
        <end position="297"/>
    </location>
</feature>
<evidence type="ECO:0000256" key="4">
    <source>
        <dbReference type="ARBA" id="ARBA00022692"/>
    </source>
</evidence>
<evidence type="ECO:0000256" key="10">
    <source>
        <dbReference type="ARBA" id="ARBA00061614"/>
    </source>
</evidence>
<feature type="transmembrane region" description="Helical" evidence="12">
    <location>
        <begin position="1110"/>
        <end position="1128"/>
    </location>
</feature>
<keyword evidence="9 12" id="KW-0472">Membrane</keyword>
<dbReference type="FunFam" id="3.30.70.1450:FF:000009">
    <property type="entry name" value="SLC13 family permease"/>
    <property type="match status" value="1"/>
</dbReference>
<proteinExistence type="inferred from homology"/>
<keyword evidence="2" id="KW-0813">Transport</keyword>
<feature type="compositionally biased region" description="Basic and acidic residues" evidence="11">
    <location>
        <begin position="370"/>
        <end position="380"/>
    </location>
</feature>
<feature type="transmembrane region" description="Helical" evidence="12">
    <location>
        <begin position="1027"/>
        <end position="1050"/>
    </location>
</feature>
<dbReference type="GO" id="GO:0008324">
    <property type="term" value="F:monoatomic cation transmembrane transporter activity"/>
    <property type="evidence" value="ECO:0007669"/>
    <property type="project" value="InterPro"/>
</dbReference>
<feature type="region of interest" description="Disordered" evidence="11">
    <location>
        <begin position="308"/>
        <end position="399"/>
    </location>
</feature>
<feature type="transmembrane region" description="Helical" evidence="12">
    <location>
        <begin position="58"/>
        <end position="77"/>
    </location>
</feature>
<keyword evidence="7 12" id="KW-1133">Transmembrane helix</keyword>
<dbReference type="InterPro" id="IPR004680">
    <property type="entry name" value="Cit_transptr-like_dom"/>
</dbReference>
<dbReference type="PANTHER" id="PTHR43652:SF2">
    <property type="entry name" value="BASIC AMINO ACID ANTIPORTER YFCC-RELATED"/>
    <property type="match status" value="1"/>
</dbReference>
<keyword evidence="5" id="KW-0677">Repeat</keyword>
<evidence type="ECO:0000256" key="12">
    <source>
        <dbReference type="SAM" id="Phobius"/>
    </source>
</evidence>
<dbReference type="Pfam" id="PF02080">
    <property type="entry name" value="TrkA_C"/>
    <property type="match status" value="3"/>
</dbReference>
<feature type="region of interest" description="Disordered" evidence="11">
    <location>
        <begin position="646"/>
        <end position="776"/>
    </location>
</feature>
<organism evidence="14">
    <name type="scientific">Micromonas pusilla</name>
    <name type="common">Picoplanktonic green alga</name>
    <name type="synonym">Chromulina pusilla</name>
    <dbReference type="NCBI Taxonomy" id="38833"/>
    <lineage>
        <taxon>Eukaryota</taxon>
        <taxon>Viridiplantae</taxon>
        <taxon>Chlorophyta</taxon>
        <taxon>Mamiellophyceae</taxon>
        <taxon>Mamiellales</taxon>
        <taxon>Mamiellaceae</taxon>
        <taxon>Micromonas</taxon>
    </lineage>
</organism>
<evidence type="ECO:0000256" key="3">
    <source>
        <dbReference type="ARBA" id="ARBA00022475"/>
    </source>
</evidence>
<evidence type="ECO:0000256" key="6">
    <source>
        <dbReference type="ARBA" id="ARBA00022847"/>
    </source>
</evidence>
<feature type="compositionally biased region" description="Basic residues" evidence="11">
    <location>
        <begin position="447"/>
        <end position="457"/>
    </location>
</feature>
<dbReference type="InterPro" id="IPR051679">
    <property type="entry name" value="DASS-Related_Transporters"/>
</dbReference>
<dbReference type="GO" id="GO:0015293">
    <property type="term" value="F:symporter activity"/>
    <property type="evidence" value="ECO:0007669"/>
    <property type="project" value="UniProtKB-KW"/>
</dbReference>
<feature type="transmembrane region" description="Helical" evidence="12">
    <location>
        <begin position="98"/>
        <end position="122"/>
    </location>
</feature>
<feature type="domain" description="RCK C-terminal" evidence="13">
    <location>
        <begin position="875"/>
        <end position="959"/>
    </location>
</feature>
<evidence type="ECO:0000313" key="14">
    <source>
        <dbReference type="EMBL" id="CAD8449109.1"/>
    </source>
</evidence>
<feature type="compositionally biased region" description="Low complexity" evidence="11">
    <location>
        <begin position="694"/>
        <end position="720"/>
    </location>
</feature>
<accession>A0A7S0H0V1</accession>
<evidence type="ECO:0000256" key="7">
    <source>
        <dbReference type="ARBA" id="ARBA00022989"/>
    </source>
</evidence>
<feature type="region of interest" description="Disordered" evidence="11">
    <location>
        <begin position="471"/>
        <end position="507"/>
    </location>
</feature>
<dbReference type="GO" id="GO:0015116">
    <property type="term" value="F:sulfate transmembrane transporter activity"/>
    <property type="evidence" value="ECO:0007669"/>
    <property type="project" value="UniProtKB-ARBA"/>
</dbReference>
<protein>
    <recommendedName>
        <fullName evidence="13">RCK C-terminal domain-containing protein</fullName>
    </recommendedName>
</protein>
<dbReference type="AlphaFoldDB" id="A0A7S0H0V1"/>
<keyword evidence="6" id="KW-0769">Symport</keyword>
<evidence type="ECO:0000259" key="13">
    <source>
        <dbReference type="PROSITE" id="PS51202"/>
    </source>
</evidence>
<comment type="subcellular location">
    <subcellularLocation>
        <location evidence="1">Cell membrane</location>
        <topology evidence="1">Multi-pass membrane protein</topology>
    </subcellularLocation>
</comment>
<keyword evidence="3" id="KW-1003">Cell membrane</keyword>
<sequence length="1230" mass="128048">MAAWQGWYCVVIMMMMFGALLKNIAGPDVLMLGSLAMMLAADAVPIPEGLKGFSNKGLLTVACLFVVAAGISNTGALDYYMGKLLGTPKNVASAQIRLMVPVAFVSAFLNNTPVVAIMIPILQKWSRRVNIPNSQLMIPLSFASILGGTCTLIGTSTNLVVEGMMRERYPDVQPMGLFALSVYGVPVALSGMAYILIASPFLLPGGASRADAAQSKNDDGMIEDSLAVGAVVAPKSPVIDQPVATLRGLNGLYLVSVQRGDMLLRAVTPEFILEEGDILHFTGLVESIGEVCVEHGLLPLTHEVEESMQKQKAPVSRNAEASAGAVSLSRGSQPNADSPRGGYSDGGAESDGFEPEDARAFSSTDTYPPRGREARARRAGDAFGGDGASPKAGARRQTRGDYKDVLHAFQMDQDVGTAGDGSPRGDDSDAGGHSTGPESDGGGILSRRGKQVRKRRSSFNMHAGGILRKRGSKYGVTRGGSGVGGESDTESDMRRNSSNDTAWSSYDGDGGAGTMAMHEVMSAKDTPASVRRALLERHQILKVRVRTNSSLIGSTAMDVGFREKYKAAIIAVKRGGEDQRAANEGKLASVVFEAGDILMLHCLDKCPLLQWKEPALGARGSGAALAGAPAEEMLPALWGGVADPAEVETGAESRTTPDPLGSPSRRRRSVDAEAQKSTLAGDEEKKNAGAGREATTSPALLAPTPSSPSRRRAFASASRSMLGLGGSSDAMISGGESRESGEHANAPAGDHFFAPGDPLSSRPGTPGSNSPDPDLEVLSREGAEDIRAMTDFTCPVRVIPGGAVEGKTLAAAGLRGLPGLFLTAVQKAGQESDAVAAPGGDYVLSADDVLWFAGDAAGISSLRRIPGITAENQQVDKLKLHKTDRRLVQAVVAIGSPLTNRAIRDVRFRTCYDAVIIAVQRSGGRIQAKIGDIVLQAGDVLLLDTGSSFLRLYKADPAFALVSEIENSAPPQFDKLLPACGTAVVMIAVFVAGALDLFVAALLASGIMLATGCLTQNAARGAVKWEVITTIAAAFGISACMEATGVASAIATTLVGGASGIGAGTPGVLIAVYIATFFLCNVVGNNAAAALMYPIAAGAAEQQVIDRDQMAYLLMLAASASFMSPFGYQTNLMVYGPGGYVFADFLRFGVPMQVVQMIVSVGVVLLGDLWWVGWVAGFGAIACIYGGRAAAAALATRAETAKTGAPPSAKKLDGIREEDETVVDKGPNMV</sequence>
<comment type="similarity">
    <text evidence="10">Belongs to the divalent anion:Na+ symporter (DASS) superfamily. Na+/sulfate symporter (TC 2.A.47.4) family.</text>
</comment>
<evidence type="ECO:0000256" key="5">
    <source>
        <dbReference type="ARBA" id="ARBA00022737"/>
    </source>
</evidence>
<dbReference type="InterPro" id="IPR036721">
    <property type="entry name" value="RCK_C_sf"/>
</dbReference>
<feature type="transmembrane region" description="Helical" evidence="12">
    <location>
        <begin position="1169"/>
        <end position="1187"/>
    </location>
</feature>
<dbReference type="PROSITE" id="PS51202">
    <property type="entry name" value="RCK_C"/>
    <property type="match status" value="3"/>
</dbReference>
<feature type="transmembrane region" description="Helical" evidence="12">
    <location>
        <begin position="177"/>
        <end position="197"/>
    </location>
</feature>
<feature type="transmembrane region" description="Helical" evidence="12">
    <location>
        <begin position="6"/>
        <end position="22"/>
    </location>
</feature>
<gene>
    <name evidence="14" type="ORF">MSP1401_LOCUS10967</name>
</gene>
<dbReference type="Pfam" id="PF03600">
    <property type="entry name" value="CitMHS"/>
    <property type="match status" value="1"/>
</dbReference>
<feature type="transmembrane region" description="Helical" evidence="12">
    <location>
        <begin position="983"/>
        <end position="1015"/>
    </location>
</feature>
<evidence type="ECO:0000256" key="11">
    <source>
        <dbReference type="SAM" id="MobiDB-lite"/>
    </source>
</evidence>
<dbReference type="Gene3D" id="3.30.70.1450">
    <property type="entry name" value="Regulator of K+ conductance, C-terminal domain"/>
    <property type="match status" value="4"/>
</dbReference>
<feature type="transmembrane region" description="Helical" evidence="12">
    <location>
        <begin position="1070"/>
        <end position="1098"/>
    </location>
</feature>
<dbReference type="InterPro" id="IPR006037">
    <property type="entry name" value="RCK_C"/>
</dbReference>
<feature type="region of interest" description="Disordered" evidence="11">
    <location>
        <begin position="414"/>
        <end position="458"/>
    </location>
</feature>
<feature type="transmembrane region" description="Helical" evidence="12">
    <location>
        <begin position="142"/>
        <end position="165"/>
    </location>
</feature>
<name>A0A7S0H0V1_MICPS</name>
<dbReference type="GO" id="GO:0006813">
    <property type="term" value="P:potassium ion transport"/>
    <property type="evidence" value="ECO:0007669"/>
    <property type="project" value="InterPro"/>
</dbReference>
<feature type="compositionally biased region" description="Polar residues" evidence="11">
    <location>
        <begin position="762"/>
        <end position="771"/>
    </location>
</feature>
<reference evidence="14" key="1">
    <citation type="submission" date="2021-01" db="EMBL/GenBank/DDBJ databases">
        <authorList>
            <person name="Corre E."/>
            <person name="Pelletier E."/>
            <person name="Niang G."/>
            <person name="Scheremetjew M."/>
            <person name="Finn R."/>
            <person name="Kale V."/>
            <person name="Holt S."/>
            <person name="Cochrane G."/>
            <person name="Meng A."/>
            <person name="Brown T."/>
            <person name="Cohen L."/>
        </authorList>
    </citation>
    <scope>NUCLEOTIDE SEQUENCE</scope>
    <source>
        <strain evidence="14">CCAC1681</strain>
    </source>
</reference>
<keyword evidence="8" id="KW-0764">Sulfate transport</keyword>
<feature type="domain" description="RCK C-terminal" evidence="13">
    <location>
        <begin position="781"/>
        <end position="868"/>
    </location>
</feature>
<dbReference type="EMBL" id="HBEN01013154">
    <property type="protein sequence ID" value="CAD8449109.1"/>
    <property type="molecule type" value="Transcribed_RNA"/>
</dbReference>
<evidence type="ECO:0000256" key="1">
    <source>
        <dbReference type="ARBA" id="ARBA00004651"/>
    </source>
</evidence>
<dbReference type="SUPFAM" id="SSF116726">
    <property type="entry name" value="TrkA C-terminal domain-like"/>
    <property type="match status" value="4"/>
</dbReference>
<dbReference type="PANTHER" id="PTHR43652">
    <property type="entry name" value="BASIC AMINO ACID ANTIPORTER YFCC-RELATED"/>
    <property type="match status" value="1"/>
</dbReference>